<dbReference type="PROSITE" id="PS51285">
    <property type="entry name" value="AGC_KINASE_CTER"/>
    <property type="match status" value="1"/>
</dbReference>
<dbReference type="Gene3D" id="1.10.510.10">
    <property type="entry name" value="Transferase(Phosphotransferase) domain 1"/>
    <property type="match status" value="1"/>
</dbReference>
<evidence type="ECO:0000313" key="14">
    <source>
        <dbReference type="Proteomes" id="UP000186922"/>
    </source>
</evidence>
<proteinExistence type="inferred from homology"/>
<dbReference type="SUPFAM" id="SSF64268">
    <property type="entry name" value="PX domain"/>
    <property type="match status" value="1"/>
</dbReference>
<dbReference type="Pfam" id="PF00069">
    <property type="entry name" value="Pkinase"/>
    <property type="match status" value="1"/>
</dbReference>
<keyword evidence="5 8" id="KW-0547">Nucleotide-binding</keyword>
<feature type="region of interest" description="Disordered" evidence="9">
    <location>
        <begin position="137"/>
        <end position="172"/>
    </location>
</feature>
<keyword evidence="4" id="KW-0808">Transferase</keyword>
<dbReference type="GO" id="GO:0004674">
    <property type="term" value="F:protein serine/threonine kinase activity"/>
    <property type="evidence" value="ECO:0007669"/>
    <property type="project" value="UniProtKB-KW"/>
</dbReference>
<dbReference type="InterPro" id="IPR000961">
    <property type="entry name" value="AGC-kinase_C"/>
</dbReference>
<keyword evidence="7 8" id="KW-0067">ATP-binding</keyword>
<organism evidence="13 14">
    <name type="scientific">Ramazzottius varieornatus</name>
    <name type="common">Water bear</name>
    <name type="synonym">Tardigrade</name>
    <dbReference type="NCBI Taxonomy" id="947166"/>
    <lineage>
        <taxon>Eukaryota</taxon>
        <taxon>Metazoa</taxon>
        <taxon>Ecdysozoa</taxon>
        <taxon>Tardigrada</taxon>
        <taxon>Eutardigrada</taxon>
        <taxon>Parachela</taxon>
        <taxon>Hypsibioidea</taxon>
        <taxon>Ramazzottiidae</taxon>
        <taxon>Ramazzottius</taxon>
    </lineage>
</organism>
<evidence type="ECO:0000256" key="9">
    <source>
        <dbReference type="SAM" id="MobiDB-lite"/>
    </source>
</evidence>
<evidence type="ECO:0000256" key="7">
    <source>
        <dbReference type="ARBA" id="ARBA00022840"/>
    </source>
</evidence>
<keyword evidence="6" id="KW-0418">Kinase</keyword>
<reference evidence="13 14" key="1">
    <citation type="journal article" date="2016" name="Nat. Commun.">
        <title>Extremotolerant tardigrade genome and improved radiotolerance of human cultured cells by tardigrade-unique protein.</title>
        <authorList>
            <person name="Hashimoto T."/>
            <person name="Horikawa D.D."/>
            <person name="Saito Y."/>
            <person name="Kuwahara H."/>
            <person name="Kozuka-Hata H."/>
            <person name="Shin-I T."/>
            <person name="Minakuchi Y."/>
            <person name="Ohishi K."/>
            <person name="Motoyama A."/>
            <person name="Aizu T."/>
            <person name="Enomoto A."/>
            <person name="Kondo K."/>
            <person name="Tanaka S."/>
            <person name="Hara Y."/>
            <person name="Koshikawa S."/>
            <person name="Sagara H."/>
            <person name="Miura T."/>
            <person name="Yokobori S."/>
            <person name="Miyagawa K."/>
            <person name="Suzuki Y."/>
            <person name="Kubo T."/>
            <person name="Oyama M."/>
            <person name="Kohara Y."/>
            <person name="Fujiyama A."/>
            <person name="Arakawa K."/>
            <person name="Katayama T."/>
            <person name="Toyoda A."/>
            <person name="Kunieda T."/>
        </authorList>
    </citation>
    <scope>NUCLEOTIDE SEQUENCE [LARGE SCALE GENOMIC DNA]</scope>
    <source>
        <strain evidence="13 14">YOKOZUNA-1</strain>
    </source>
</reference>
<dbReference type="SMART" id="SM00312">
    <property type="entry name" value="PX"/>
    <property type="match status" value="1"/>
</dbReference>
<evidence type="ECO:0000256" key="3">
    <source>
        <dbReference type="ARBA" id="ARBA00022553"/>
    </source>
</evidence>
<dbReference type="Pfam" id="PF00787">
    <property type="entry name" value="PX"/>
    <property type="match status" value="1"/>
</dbReference>
<dbReference type="OrthoDB" id="63267at2759"/>
<dbReference type="InterPro" id="IPR036871">
    <property type="entry name" value="PX_dom_sf"/>
</dbReference>
<evidence type="ECO:0000256" key="4">
    <source>
        <dbReference type="ARBA" id="ARBA00022679"/>
    </source>
</evidence>
<dbReference type="GO" id="GO:0035091">
    <property type="term" value="F:phosphatidylinositol binding"/>
    <property type="evidence" value="ECO:0007669"/>
    <property type="project" value="InterPro"/>
</dbReference>
<feature type="binding site" evidence="8">
    <location>
        <position position="207"/>
    </location>
    <ligand>
        <name>ATP</name>
        <dbReference type="ChEBI" id="CHEBI:30616"/>
    </ligand>
</feature>
<feature type="domain" description="PX" evidence="11">
    <location>
        <begin position="23"/>
        <end position="142"/>
    </location>
</feature>
<dbReference type="PROSITE" id="PS00107">
    <property type="entry name" value="PROTEIN_KINASE_ATP"/>
    <property type="match status" value="1"/>
</dbReference>
<sequence length="513" mass="58238">MALVFGTMGPLSSSTGLGYSSTARVQLSVLESFTEILQGKKCTLFKIVVKTPGNLNFGLRGKEWALSRRYTEFVRLNDALKKAFPEINLKVPGKRFFNNFDPMFVEHRRQGLDNFVQLLAKDQRLMRHALTQEFLQMDRSSVDSGNPESPSSGRSSSGAESPVNLGPSEKPSVKPSDFDFLKVIGKGSFGKVLLARHKSEDKVYAVKVLQKAQIKKNNEVRHIMSERNILRTNIQHPFLVGLHYSFQTRDKLYFVLDYVNGGELFHHLQRERSFSEIRSRFYAAEIASALGYLHSKKIIYRDLKPENLLLDGEGHIRLTDFGLCKENIEALDGGTTNTFCGTPEYLAPEILRKQPYTAVVDWWGLGAVLFEMLYGLPPFYSRDTAEMYDAILHKPLRLRTNVSEPARDLLEKLLQKEPKMRLGYEGDFEKIAAHHYFRTIDWNMLLAKQLKPPYNPHVSGNYDLRHIDHEFTSEPVPKSLTDTTPFSGPSSMDNTFAGFSYVPSCDNSLSSCL</sequence>
<accession>A0A1D1W436</accession>
<dbReference type="InterPro" id="IPR008271">
    <property type="entry name" value="Ser/Thr_kinase_AS"/>
</dbReference>
<dbReference type="InterPro" id="IPR000719">
    <property type="entry name" value="Prot_kinase_dom"/>
</dbReference>
<keyword evidence="14" id="KW-1185">Reference proteome</keyword>
<dbReference type="FunFam" id="3.30.200.20:FF:000030">
    <property type="entry name" value="Non-specific serine/threonine protein kinase"/>
    <property type="match status" value="1"/>
</dbReference>
<evidence type="ECO:0000256" key="5">
    <source>
        <dbReference type="ARBA" id="ARBA00022741"/>
    </source>
</evidence>
<evidence type="ECO:0000259" key="12">
    <source>
        <dbReference type="PROSITE" id="PS51285"/>
    </source>
</evidence>
<evidence type="ECO:0000256" key="1">
    <source>
        <dbReference type="ARBA" id="ARBA00009903"/>
    </source>
</evidence>
<dbReference type="SMART" id="SM00220">
    <property type="entry name" value="S_TKc"/>
    <property type="match status" value="1"/>
</dbReference>
<dbReference type="EMBL" id="BDGG01000014">
    <property type="protein sequence ID" value="GAV06908.1"/>
    <property type="molecule type" value="Genomic_DNA"/>
</dbReference>
<dbReference type="AlphaFoldDB" id="A0A1D1W436"/>
<dbReference type="InterPro" id="IPR017441">
    <property type="entry name" value="Protein_kinase_ATP_BS"/>
</dbReference>
<dbReference type="SMART" id="SM00133">
    <property type="entry name" value="S_TK_X"/>
    <property type="match status" value="1"/>
</dbReference>
<dbReference type="GO" id="GO:0005524">
    <property type="term" value="F:ATP binding"/>
    <property type="evidence" value="ECO:0007669"/>
    <property type="project" value="UniProtKB-UniRule"/>
</dbReference>
<evidence type="ECO:0000313" key="13">
    <source>
        <dbReference type="EMBL" id="GAV06908.1"/>
    </source>
</evidence>
<dbReference type="STRING" id="947166.A0A1D1W436"/>
<keyword evidence="2" id="KW-0723">Serine/threonine-protein kinase</keyword>
<dbReference type="Gene3D" id="3.30.200.20">
    <property type="entry name" value="Phosphorylase Kinase, domain 1"/>
    <property type="match status" value="1"/>
</dbReference>
<dbReference type="InterPro" id="IPR017892">
    <property type="entry name" value="Pkinase_C"/>
</dbReference>
<dbReference type="InterPro" id="IPR001683">
    <property type="entry name" value="PX_dom"/>
</dbReference>
<evidence type="ECO:0000259" key="11">
    <source>
        <dbReference type="PROSITE" id="PS50195"/>
    </source>
</evidence>
<dbReference type="Pfam" id="PF00433">
    <property type="entry name" value="Pkinase_C"/>
    <property type="match status" value="1"/>
</dbReference>
<comment type="similarity">
    <text evidence="1">Belongs to the protein kinase superfamily. AGC Ser/Thr protein kinase family.</text>
</comment>
<dbReference type="SUPFAM" id="SSF56112">
    <property type="entry name" value="Protein kinase-like (PK-like)"/>
    <property type="match status" value="1"/>
</dbReference>
<dbReference type="FunFam" id="1.10.510.10:FF:000008">
    <property type="entry name" value="Non-specific serine/threonine protein kinase"/>
    <property type="match status" value="1"/>
</dbReference>
<dbReference type="InterPro" id="IPR011009">
    <property type="entry name" value="Kinase-like_dom_sf"/>
</dbReference>
<keyword evidence="3" id="KW-0597">Phosphoprotein</keyword>
<feature type="compositionally biased region" description="Low complexity" evidence="9">
    <location>
        <begin position="144"/>
        <end position="162"/>
    </location>
</feature>
<evidence type="ECO:0000256" key="8">
    <source>
        <dbReference type="PROSITE-ProRule" id="PRU10141"/>
    </source>
</evidence>
<evidence type="ECO:0000256" key="6">
    <source>
        <dbReference type="ARBA" id="ARBA00022777"/>
    </source>
</evidence>
<feature type="domain" description="AGC-kinase C-terminal" evidence="12">
    <location>
        <begin position="438"/>
        <end position="511"/>
    </location>
</feature>
<dbReference type="PROSITE" id="PS50011">
    <property type="entry name" value="PROTEIN_KINASE_DOM"/>
    <property type="match status" value="1"/>
</dbReference>
<dbReference type="Gene3D" id="3.30.1520.10">
    <property type="entry name" value="Phox-like domain"/>
    <property type="match status" value="1"/>
</dbReference>
<evidence type="ECO:0000259" key="10">
    <source>
        <dbReference type="PROSITE" id="PS50011"/>
    </source>
</evidence>
<dbReference type="PROSITE" id="PS50195">
    <property type="entry name" value="PX"/>
    <property type="match status" value="1"/>
</dbReference>
<dbReference type="PROSITE" id="PS00108">
    <property type="entry name" value="PROTEIN_KINASE_ST"/>
    <property type="match status" value="1"/>
</dbReference>
<comment type="caution">
    <text evidence="13">The sequence shown here is derived from an EMBL/GenBank/DDBJ whole genome shotgun (WGS) entry which is preliminary data.</text>
</comment>
<dbReference type="PANTHER" id="PTHR24351">
    <property type="entry name" value="RIBOSOMAL PROTEIN S6 KINASE"/>
    <property type="match status" value="1"/>
</dbReference>
<evidence type="ECO:0000256" key="2">
    <source>
        <dbReference type="ARBA" id="ARBA00022527"/>
    </source>
</evidence>
<name>A0A1D1W436_RAMVA</name>
<protein>
    <submittedName>
        <fullName evidence="13">Uncharacterized protein</fullName>
    </submittedName>
</protein>
<feature type="domain" description="Protein kinase" evidence="10">
    <location>
        <begin position="178"/>
        <end position="437"/>
    </location>
</feature>
<gene>
    <name evidence="13" type="primary">RvY_16817-1</name>
    <name evidence="13" type="synonym">RvY_16817.1</name>
    <name evidence="13" type="ORF">RvY_16817</name>
</gene>
<dbReference type="Proteomes" id="UP000186922">
    <property type="component" value="Unassembled WGS sequence"/>
</dbReference>